<dbReference type="InterPro" id="IPR006139">
    <property type="entry name" value="D-isomer_2_OHA_DH_cat_dom"/>
</dbReference>
<dbReference type="SUPFAM" id="SSF51735">
    <property type="entry name" value="NAD(P)-binding Rossmann-fold domains"/>
    <property type="match status" value="1"/>
</dbReference>
<sequence>MTETLSADGGPGALRVGIACNRRTRDLTVTPSSLEKLRGVADVVWADFEDDSKGYTDPPPYDAAAEKRLASFAADLDGLVISKGCPKVTPSVLDAAPRLKLVGDLQGDRFGRRVDVAAARSRGVRAVDTTHGSSDPVAEWALGLILNGLRNAGSLFRRMIAGEVLFTDRMELRADPAYLRGELTGKTVGLVAFGHIGRRLVELLAPFRVNVLVHDPYAPRVLADVYDLTMTSLSRLFELSDVVVVLAPLTSQTRGMIGAAELGALKPGAVFVNVSRGPVVSSDALLERLRRGDVVGCLDVFDPEPIPADSELRTLPNVFLTPHIAGVTAECGPRFFDLMVDELLRCFAGHETRHDLVPREDLG</sequence>
<evidence type="ECO:0000256" key="3">
    <source>
        <dbReference type="ARBA" id="ARBA00023027"/>
    </source>
</evidence>
<proteinExistence type="inferred from homology"/>
<gene>
    <name evidence="7" type="ORF">HD601_001517</name>
</gene>
<dbReference type="GO" id="GO:0030267">
    <property type="term" value="F:glyoxylate reductase (NADPH) activity"/>
    <property type="evidence" value="ECO:0007669"/>
    <property type="project" value="TreeGrafter"/>
</dbReference>
<feature type="domain" description="D-isomer specific 2-hydroxyacid dehydrogenase catalytic" evidence="5">
    <location>
        <begin position="54"/>
        <end position="354"/>
    </location>
</feature>
<evidence type="ECO:0000313" key="8">
    <source>
        <dbReference type="Proteomes" id="UP000542813"/>
    </source>
</evidence>
<keyword evidence="8" id="KW-1185">Reference proteome</keyword>
<dbReference type="InterPro" id="IPR050223">
    <property type="entry name" value="D-isomer_2-hydroxyacid_DH"/>
</dbReference>
<dbReference type="PANTHER" id="PTHR10996">
    <property type="entry name" value="2-HYDROXYACID DEHYDROGENASE-RELATED"/>
    <property type="match status" value="1"/>
</dbReference>
<dbReference type="Pfam" id="PF00389">
    <property type="entry name" value="2-Hacid_dh"/>
    <property type="match status" value="1"/>
</dbReference>
<keyword evidence="3" id="KW-0520">NAD</keyword>
<evidence type="ECO:0000256" key="1">
    <source>
        <dbReference type="ARBA" id="ARBA00005854"/>
    </source>
</evidence>
<protein>
    <submittedName>
        <fullName evidence="7">Phosphoglycerate dehydrogenase-like enzyme</fullName>
    </submittedName>
</protein>
<evidence type="ECO:0000256" key="4">
    <source>
        <dbReference type="RuleBase" id="RU003719"/>
    </source>
</evidence>
<name>A0A7W9LKC9_9ACTN</name>
<evidence type="ECO:0000256" key="2">
    <source>
        <dbReference type="ARBA" id="ARBA00023002"/>
    </source>
</evidence>
<comment type="similarity">
    <text evidence="1 4">Belongs to the D-isomer specific 2-hydroxyacid dehydrogenase family.</text>
</comment>
<feature type="domain" description="D-isomer specific 2-hydroxyacid dehydrogenase NAD-binding" evidence="6">
    <location>
        <begin position="143"/>
        <end position="325"/>
    </location>
</feature>
<evidence type="ECO:0000313" key="7">
    <source>
        <dbReference type="EMBL" id="MBB5786942.1"/>
    </source>
</evidence>
<dbReference type="InterPro" id="IPR036291">
    <property type="entry name" value="NAD(P)-bd_dom_sf"/>
</dbReference>
<dbReference type="GO" id="GO:0051287">
    <property type="term" value="F:NAD binding"/>
    <property type="evidence" value="ECO:0007669"/>
    <property type="project" value="InterPro"/>
</dbReference>
<dbReference type="SUPFAM" id="SSF52283">
    <property type="entry name" value="Formate/glycerate dehydrogenase catalytic domain-like"/>
    <property type="match status" value="1"/>
</dbReference>
<keyword evidence="2 4" id="KW-0560">Oxidoreductase</keyword>
<evidence type="ECO:0000259" key="5">
    <source>
        <dbReference type="Pfam" id="PF00389"/>
    </source>
</evidence>
<dbReference type="GO" id="GO:0016618">
    <property type="term" value="F:hydroxypyruvate reductase [NAD(P)H] activity"/>
    <property type="evidence" value="ECO:0007669"/>
    <property type="project" value="TreeGrafter"/>
</dbReference>
<dbReference type="GO" id="GO:0005829">
    <property type="term" value="C:cytosol"/>
    <property type="evidence" value="ECO:0007669"/>
    <property type="project" value="TreeGrafter"/>
</dbReference>
<dbReference type="AlphaFoldDB" id="A0A7W9LKC9"/>
<reference evidence="7 8" key="1">
    <citation type="submission" date="2020-08" db="EMBL/GenBank/DDBJ databases">
        <title>Sequencing the genomes of 1000 actinobacteria strains.</title>
        <authorList>
            <person name="Klenk H.-P."/>
        </authorList>
    </citation>
    <scope>NUCLEOTIDE SEQUENCE [LARGE SCALE GENOMIC DNA]</scope>
    <source>
        <strain evidence="7 8">DSM 102122</strain>
    </source>
</reference>
<dbReference type="Proteomes" id="UP000542813">
    <property type="component" value="Unassembled WGS sequence"/>
</dbReference>
<evidence type="ECO:0000259" key="6">
    <source>
        <dbReference type="Pfam" id="PF02826"/>
    </source>
</evidence>
<dbReference type="InterPro" id="IPR006140">
    <property type="entry name" value="D-isomer_DH_NAD-bd"/>
</dbReference>
<dbReference type="Pfam" id="PF02826">
    <property type="entry name" value="2-Hacid_dh_C"/>
    <property type="match status" value="1"/>
</dbReference>
<organism evidence="7 8">
    <name type="scientific">Jiangella mangrovi</name>
    <dbReference type="NCBI Taxonomy" id="1524084"/>
    <lineage>
        <taxon>Bacteria</taxon>
        <taxon>Bacillati</taxon>
        <taxon>Actinomycetota</taxon>
        <taxon>Actinomycetes</taxon>
        <taxon>Jiangellales</taxon>
        <taxon>Jiangellaceae</taxon>
        <taxon>Jiangella</taxon>
    </lineage>
</organism>
<dbReference type="Gene3D" id="3.40.50.720">
    <property type="entry name" value="NAD(P)-binding Rossmann-like Domain"/>
    <property type="match status" value="2"/>
</dbReference>
<dbReference type="RefSeq" id="WP_184820681.1">
    <property type="nucleotide sequence ID" value="NZ_JACHMM010000001.1"/>
</dbReference>
<dbReference type="PANTHER" id="PTHR10996:SF178">
    <property type="entry name" value="2-HYDROXYACID DEHYDROGENASE YGL185C-RELATED"/>
    <property type="match status" value="1"/>
</dbReference>
<comment type="caution">
    <text evidence="7">The sequence shown here is derived from an EMBL/GenBank/DDBJ whole genome shotgun (WGS) entry which is preliminary data.</text>
</comment>
<dbReference type="EMBL" id="JACHMM010000001">
    <property type="protein sequence ID" value="MBB5786942.1"/>
    <property type="molecule type" value="Genomic_DNA"/>
</dbReference>
<accession>A0A7W9LKC9</accession>